<dbReference type="InterPro" id="IPR036010">
    <property type="entry name" value="2Fe-2S_ferredoxin-like_sf"/>
</dbReference>
<dbReference type="SUPFAM" id="SSF46458">
    <property type="entry name" value="Globin-like"/>
    <property type="match status" value="1"/>
</dbReference>
<dbReference type="Gene3D" id="3.30.70.1230">
    <property type="entry name" value="Nucleotide cyclase"/>
    <property type="match status" value="1"/>
</dbReference>
<dbReference type="Pfam" id="PF00042">
    <property type="entry name" value="Globin"/>
    <property type="match status" value="1"/>
</dbReference>
<comment type="subcellular location">
    <subcellularLocation>
        <location evidence="1">Cell membrane</location>
        <topology evidence="1">Multi-pass membrane protein</topology>
    </subcellularLocation>
</comment>
<dbReference type="InterPro" id="IPR001041">
    <property type="entry name" value="2Fe-2S_ferredoxin-type"/>
</dbReference>
<dbReference type="SUPFAM" id="SSF54292">
    <property type="entry name" value="2Fe-2S ferredoxin-like"/>
    <property type="match status" value="1"/>
</dbReference>
<comment type="caution">
    <text evidence="6">The sequence shown here is derived from an EMBL/GenBank/DDBJ whole genome shotgun (WGS) entry which is preliminary data.</text>
</comment>
<evidence type="ECO:0000256" key="2">
    <source>
        <dbReference type="ARBA" id="ARBA00022475"/>
    </source>
</evidence>
<dbReference type="EMBL" id="RQHF01000007">
    <property type="protein sequence ID" value="TGM61392.1"/>
    <property type="molecule type" value="Genomic_DNA"/>
</dbReference>
<keyword evidence="7" id="KW-1185">Reference proteome</keyword>
<dbReference type="InterPro" id="IPR044399">
    <property type="entry name" value="Mb-like_M"/>
</dbReference>
<keyword evidence="3" id="KW-0472">Membrane</keyword>
<dbReference type="CDD" id="cd00207">
    <property type="entry name" value="fer2"/>
    <property type="match status" value="1"/>
</dbReference>
<dbReference type="PROSITE" id="PS50125">
    <property type="entry name" value="GUANYLATE_CYCLASE_2"/>
    <property type="match status" value="1"/>
</dbReference>
<dbReference type="Pfam" id="PF00111">
    <property type="entry name" value="Fer2"/>
    <property type="match status" value="1"/>
</dbReference>
<dbReference type="InterPro" id="IPR012675">
    <property type="entry name" value="Beta-grasp_dom_sf"/>
</dbReference>
<gene>
    <name evidence="6" type="ORF">EHQ95_01100</name>
</gene>
<dbReference type="RefSeq" id="WP_135656502.1">
    <property type="nucleotide sequence ID" value="NZ_RQHF01000007.1"/>
</dbReference>
<dbReference type="SUPFAM" id="SSF55073">
    <property type="entry name" value="Nucleotide cyclase"/>
    <property type="match status" value="1"/>
</dbReference>
<dbReference type="InterPro" id="IPR050697">
    <property type="entry name" value="Adenylyl/Guanylyl_Cyclase_3/4"/>
</dbReference>
<sequence length="452" mass="51177">MSIVTFEDKENFPLETNKPGATILETALKHDYPLYHLCGGNAKCTTCRVFITEGLDHLSHRNDREQTLADRKGWPSEIRLACQTEVFGDVSLRRIIKDNKDLKTVTSESKSSKTGEECYAVILFLDIKGFTAFTEANLPYDVVFVLNRFFQEMSEPILNNGGGIDKFIGDGILAFFQIKNKDQLKTANEQSLKEAKRETIHSAIRACLRMFDQLKKFNLEMKDRFNFSFDIRIGLHAGNVIYGDIGHSEYKSQTVLGDTVNVASRLEALNKKTNTQFLVSDEIYNLVGSSLSVNKKAITRLRGKSEKMTAYSVLGFRISDPILEIQKSFDHVLEYNPHWIESYIDKLKNFTMENATSDQVKGEKESSISQAEFLNSIESIIEKLGNPISLKKEVSKLADIYQSLGIAKKDFPKLVPILLSTLRENLPSEWNPSLEAIWTQVITDLTIETIES</sequence>
<dbReference type="InterPro" id="IPR009050">
    <property type="entry name" value="Globin-like_sf"/>
</dbReference>
<evidence type="ECO:0000256" key="1">
    <source>
        <dbReference type="ARBA" id="ARBA00004651"/>
    </source>
</evidence>
<dbReference type="InterPro" id="IPR029787">
    <property type="entry name" value="Nucleotide_cyclase"/>
</dbReference>
<dbReference type="Gene3D" id="3.10.20.30">
    <property type="match status" value="1"/>
</dbReference>
<evidence type="ECO:0000259" key="4">
    <source>
        <dbReference type="PROSITE" id="PS50125"/>
    </source>
</evidence>
<keyword evidence="2" id="KW-1003">Cell membrane</keyword>
<dbReference type="Pfam" id="PF00211">
    <property type="entry name" value="Guanylate_cyc"/>
    <property type="match status" value="1"/>
</dbReference>
<evidence type="ECO:0000259" key="5">
    <source>
        <dbReference type="PROSITE" id="PS51085"/>
    </source>
</evidence>
<dbReference type="InterPro" id="IPR000971">
    <property type="entry name" value="Globin"/>
</dbReference>
<feature type="domain" description="Guanylate cyclase" evidence="4">
    <location>
        <begin position="121"/>
        <end position="267"/>
    </location>
</feature>
<dbReference type="Proteomes" id="UP000298112">
    <property type="component" value="Unassembled WGS sequence"/>
</dbReference>
<organism evidence="6 7">
    <name type="scientific">Leptospira vanthielii</name>
    <dbReference type="NCBI Taxonomy" id="293085"/>
    <lineage>
        <taxon>Bacteria</taxon>
        <taxon>Pseudomonadati</taxon>
        <taxon>Spirochaetota</taxon>
        <taxon>Spirochaetia</taxon>
        <taxon>Leptospirales</taxon>
        <taxon>Leptospiraceae</taxon>
        <taxon>Leptospira</taxon>
    </lineage>
</organism>
<evidence type="ECO:0000313" key="7">
    <source>
        <dbReference type="Proteomes" id="UP000298112"/>
    </source>
</evidence>
<dbReference type="CDD" id="cd01040">
    <property type="entry name" value="Mb-like"/>
    <property type="match status" value="1"/>
</dbReference>
<name>A0ABY2NTS4_9LEPT</name>
<dbReference type="InterPro" id="IPR001054">
    <property type="entry name" value="A/G_cyclase"/>
</dbReference>
<evidence type="ECO:0000256" key="3">
    <source>
        <dbReference type="ARBA" id="ARBA00023136"/>
    </source>
</evidence>
<dbReference type="PANTHER" id="PTHR43081">
    <property type="entry name" value="ADENYLATE CYCLASE, TERMINAL-DIFFERENTIATION SPECIFIC-RELATED"/>
    <property type="match status" value="1"/>
</dbReference>
<dbReference type="SMART" id="SM00044">
    <property type="entry name" value="CYCc"/>
    <property type="match status" value="1"/>
</dbReference>
<dbReference type="InterPro" id="IPR012292">
    <property type="entry name" value="Globin/Proto"/>
</dbReference>
<dbReference type="PANTHER" id="PTHR43081:SF17">
    <property type="entry name" value="BLL5647 PROTEIN"/>
    <property type="match status" value="1"/>
</dbReference>
<evidence type="ECO:0000313" key="6">
    <source>
        <dbReference type="EMBL" id="TGM61392.1"/>
    </source>
</evidence>
<protein>
    <submittedName>
        <fullName evidence="6">Guanylate cyclase</fullName>
    </submittedName>
</protein>
<feature type="domain" description="2Fe-2S ferredoxin-type" evidence="5">
    <location>
        <begin position="1"/>
        <end position="98"/>
    </location>
</feature>
<dbReference type="Gene3D" id="1.10.490.10">
    <property type="entry name" value="Globins"/>
    <property type="match status" value="1"/>
</dbReference>
<dbReference type="PROSITE" id="PS51085">
    <property type="entry name" value="2FE2S_FER_2"/>
    <property type="match status" value="1"/>
</dbReference>
<dbReference type="CDD" id="cd07302">
    <property type="entry name" value="CHD"/>
    <property type="match status" value="1"/>
</dbReference>
<accession>A0ABY2NTS4</accession>
<reference evidence="7" key="1">
    <citation type="journal article" date="2019" name="PLoS Negl. Trop. Dis.">
        <title>Revisiting the worldwide diversity of Leptospira species in the environment.</title>
        <authorList>
            <person name="Vincent A.T."/>
            <person name="Schiettekatte O."/>
            <person name="Bourhy P."/>
            <person name="Veyrier F.J."/>
            <person name="Picardeau M."/>
        </authorList>
    </citation>
    <scope>NUCLEOTIDE SEQUENCE [LARGE SCALE GENOMIC DNA]</scope>
    <source>
        <strain evidence="7">201601955</strain>
    </source>
</reference>
<proteinExistence type="predicted"/>